<keyword evidence="1" id="KW-1133">Transmembrane helix</keyword>
<protein>
    <submittedName>
        <fullName evidence="3">Sulfatase</fullName>
    </submittedName>
</protein>
<keyword evidence="1" id="KW-0812">Transmembrane</keyword>
<evidence type="ECO:0000259" key="2">
    <source>
        <dbReference type="Pfam" id="PF11893"/>
    </source>
</evidence>
<evidence type="ECO:0000313" key="3">
    <source>
        <dbReference type="EMBL" id="TMO68323.1"/>
    </source>
</evidence>
<accession>A0A5S3V8V8</accession>
<feature type="transmembrane region" description="Helical" evidence="1">
    <location>
        <begin position="21"/>
        <end position="40"/>
    </location>
</feature>
<sequence length="498" mass="56003">MNLSPHSPFSSKASQLLSWGHWFTFANIGLVLLISSSYLFADKSPTSLLGWFYMMITWVSHTSFITFSAFVLTIFPLSMIFPYPRHIRGMAAIIATAGICVLSLDAFVYFQLGYHLNFSSLPDIITALWKTIVGSPVITSILSIGFVLLIFALELIAGNHAWRHLDKLKCFKFPRYATGILVSCFAMSHSIHIWADANAYFDITKQDNVLPLSYPTTAKKLLARHDLLDIEHYQQATEIHLDNTQNQYQLPHSLPSCRSSNQAVTVLYFVDPLALEDFIQDKPELTAVPQLIQPSDHQDALFNLAFGLPAYYQTANNPHPSWDPNNDILALQEPDKNSKNVNANNEPPLISVINGSTNNITYDKQRYYFIFSLAEPKSDVVISNTYYTNIPTLQNIMGFKQLQDITYTLLAEHFSCAKLAEATMIARNLTHSRSEGVNFTQGVLVALKKDRITLVKRDGSYEHISGAEGFAIKQKLDVPFLIQSIKTLKKFSVDTSTK</sequence>
<dbReference type="InterPro" id="IPR024588">
    <property type="entry name" value="YejM_N"/>
</dbReference>
<dbReference type="Pfam" id="PF11893">
    <property type="entry name" value="DUF3413"/>
    <property type="match status" value="1"/>
</dbReference>
<feature type="domain" description="Inner membrane protein YejM N-terminal" evidence="2">
    <location>
        <begin position="9"/>
        <end position="251"/>
    </location>
</feature>
<dbReference type="Proteomes" id="UP000307217">
    <property type="component" value="Unassembled WGS sequence"/>
</dbReference>
<dbReference type="AlphaFoldDB" id="A0A5S3V8V8"/>
<comment type="caution">
    <text evidence="3">The sequence shown here is derived from an EMBL/GenBank/DDBJ whole genome shotgun (WGS) entry which is preliminary data.</text>
</comment>
<gene>
    <name evidence="3" type="ORF">CWC19_10220</name>
</gene>
<evidence type="ECO:0000313" key="4">
    <source>
        <dbReference type="Proteomes" id="UP000307217"/>
    </source>
</evidence>
<proteinExistence type="predicted"/>
<dbReference type="OrthoDB" id="236686at2"/>
<dbReference type="EMBL" id="PNBX01000040">
    <property type="protein sequence ID" value="TMO68323.1"/>
    <property type="molecule type" value="Genomic_DNA"/>
</dbReference>
<dbReference type="RefSeq" id="WP_138591787.1">
    <property type="nucleotide sequence ID" value="NZ_PNBX01000040.1"/>
</dbReference>
<feature type="transmembrane region" description="Helical" evidence="1">
    <location>
        <begin position="132"/>
        <end position="156"/>
    </location>
</feature>
<evidence type="ECO:0000256" key="1">
    <source>
        <dbReference type="SAM" id="Phobius"/>
    </source>
</evidence>
<feature type="transmembrane region" description="Helical" evidence="1">
    <location>
        <begin position="52"/>
        <end position="77"/>
    </location>
</feature>
<reference evidence="3 4" key="1">
    <citation type="submission" date="2018-01" db="EMBL/GenBank/DDBJ databases">
        <authorList>
            <person name="Paulsen S."/>
            <person name="Gram L.K."/>
        </authorList>
    </citation>
    <scope>NUCLEOTIDE SEQUENCE [LARGE SCALE GENOMIC DNA]</scope>
    <source>
        <strain evidence="3 4">S3790</strain>
    </source>
</reference>
<name>A0A5S3V8V8_9GAMM</name>
<reference evidence="4" key="2">
    <citation type="submission" date="2019-06" db="EMBL/GenBank/DDBJ databases">
        <title>Co-occurence of chitin degradation, pigmentation and bioactivity in marine Pseudoalteromonas.</title>
        <authorList>
            <person name="Sonnenschein E.C."/>
            <person name="Bech P.K."/>
        </authorList>
    </citation>
    <scope>NUCLEOTIDE SEQUENCE [LARGE SCALE GENOMIC DNA]</scope>
    <source>
        <strain evidence="4">S3790</strain>
    </source>
</reference>
<keyword evidence="1" id="KW-0472">Membrane</keyword>
<feature type="transmembrane region" description="Helical" evidence="1">
    <location>
        <begin position="176"/>
        <end position="195"/>
    </location>
</feature>
<feature type="transmembrane region" description="Helical" evidence="1">
    <location>
        <begin position="89"/>
        <end position="112"/>
    </location>
</feature>
<organism evidence="3 4">
    <name type="scientific">Pseudoalteromonas aurantia</name>
    <dbReference type="NCBI Taxonomy" id="43654"/>
    <lineage>
        <taxon>Bacteria</taxon>
        <taxon>Pseudomonadati</taxon>
        <taxon>Pseudomonadota</taxon>
        <taxon>Gammaproteobacteria</taxon>
        <taxon>Alteromonadales</taxon>
        <taxon>Pseudoalteromonadaceae</taxon>
        <taxon>Pseudoalteromonas</taxon>
    </lineage>
</organism>